<dbReference type="GO" id="GO:0016301">
    <property type="term" value="F:kinase activity"/>
    <property type="evidence" value="ECO:0007669"/>
    <property type="project" value="UniProtKB-KW"/>
</dbReference>
<sequence>MSSHHFVKEQQEPALLILDTSATYESISPLLEWSPTVLVAEMAVDTVLSWGIKVDVILATFDYQKTNLHLLEEQYPVKFMAVQECRYLEEGLHYLVASKHSAVNIIGYDHLKVLELEQFLDLIDLVVIDGTMRYFPVKQRGFRKWYAGVSLHLLAPEGTLVEITSDERIQHIYITRDTFVRAHGQVSFLAENMFWIGEMMTDN</sequence>
<dbReference type="EMBL" id="JMIH01000022">
    <property type="protein sequence ID" value="KEO73366.1"/>
    <property type="molecule type" value="Genomic_DNA"/>
</dbReference>
<dbReference type="RefSeq" id="WP_035075291.1">
    <property type="nucleotide sequence ID" value="NZ_JMIH01000022.1"/>
</dbReference>
<name>A0A074KTR3_9BACT</name>
<organism evidence="1 2">
    <name type="scientific">Anditalea andensis</name>
    <dbReference type="NCBI Taxonomy" id="1048983"/>
    <lineage>
        <taxon>Bacteria</taxon>
        <taxon>Pseudomonadati</taxon>
        <taxon>Bacteroidota</taxon>
        <taxon>Cytophagia</taxon>
        <taxon>Cytophagales</taxon>
        <taxon>Cytophagaceae</taxon>
        <taxon>Anditalea</taxon>
    </lineage>
</organism>
<evidence type="ECO:0000313" key="2">
    <source>
        <dbReference type="Proteomes" id="UP000027821"/>
    </source>
</evidence>
<dbReference type="Proteomes" id="UP000027821">
    <property type="component" value="Unassembled WGS sequence"/>
</dbReference>
<dbReference type="AlphaFoldDB" id="A0A074KTR3"/>
<dbReference type="OrthoDB" id="1132102at2"/>
<proteinExistence type="predicted"/>
<accession>A0A074KTR3</accession>
<evidence type="ECO:0000313" key="1">
    <source>
        <dbReference type="EMBL" id="KEO73366.1"/>
    </source>
</evidence>
<keyword evidence="2" id="KW-1185">Reference proteome</keyword>
<reference evidence="1 2" key="1">
    <citation type="submission" date="2014-04" db="EMBL/GenBank/DDBJ databases">
        <title>Characterization and application of a salt tolerant electro-active bacterium.</title>
        <authorList>
            <person name="Yang L."/>
            <person name="Wei S."/>
            <person name="Tay Q.X.M."/>
        </authorList>
    </citation>
    <scope>NUCLEOTIDE SEQUENCE [LARGE SCALE GENOMIC DNA]</scope>
    <source>
        <strain evidence="1 2">LY1</strain>
    </source>
</reference>
<dbReference type="eggNOG" id="COG1564">
    <property type="taxonomic scope" value="Bacteria"/>
</dbReference>
<dbReference type="STRING" id="1048983.EL17_13565"/>
<protein>
    <submittedName>
        <fullName evidence="1">Thiamine pyrophosphokinase</fullName>
    </submittedName>
</protein>
<comment type="caution">
    <text evidence="1">The sequence shown here is derived from an EMBL/GenBank/DDBJ whole genome shotgun (WGS) entry which is preliminary data.</text>
</comment>
<keyword evidence="1" id="KW-0418">Kinase</keyword>
<gene>
    <name evidence="1" type="ORF">EL17_13565</name>
</gene>
<keyword evidence="1" id="KW-0808">Transferase</keyword>